<keyword evidence="2" id="KW-1185">Reference proteome</keyword>
<evidence type="ECO:0000313" key="2">
    <source>
        <dbReference type="Proteomes" id="UP000027100"/>
    </source>
</evidence>
<comment type="caution">
    <text evidence="1">The sequence shown here is derived from an EMBL/GenBank/DDBJ whole genome shotgun (WGS) entry which is preliminary data.</text>
</comment>
<dbReference type="RefSeq" id="WP_035595323.1">
    <property type="nucleotide sequence ID" value="NZ_ARYM01000004.1"/>
</dbReference>
<dbReference type="EMBL" id="ARYM01000004">
    <property type="protein sequence ID" value="KCZ99774.1"/>
    <property type="molecule type" value="Genomic_DNA"/>
</dbReference>
<protein>
    <submittedName>
        <fullName evidence="1">Uncharacterized protein</fullName>
    </submittedName>
</protein>
<proteinExistence type="predicted"/>
<dbReference type="AlphaFoldDB" id="A0A062VJJ3"/>
<name>A0A062VJJ3_9PROT</name>
<sequence>MQTKESGKHDILPVAGASLDHARVPVTMPRESDAVMCRDGSMTAQTVPTKPSMSPEECTARHILKAEKPYTDVQKAVQRRVASSPVLK</sequence>
<gene>
    <name evidence="1" type="ORF">HPO_05285</name>
</gene>
<dbReference type="OrthoDB" id="7262970at2"/>
<dbReference type="Proteomes" id="UP000027100">
    <property type="component" value="Unassembled WGS sequence"/>
</dbReference>
<reference evidence="1 2" key="1">
    <citation type="journal article" date="2014" name="Antonie Van Leeuwenhoek">
        <title>Hyphomonas beringensis sp. nov. and Hyphomonas chukchiensis sp. nov., isolated from surface seawater of the Bering Sea and Chukchi Sea.</title>
        <authorList>
            <person name="Li C."/>
            <person name="Lai Q."/>
            <person name="Li G."/>
            <person name="Dong C."/>
            <person name="Wang J."/>
            <person name="Liao Y."/>
            <person name="Shao Z."/>
        </authorList>
    </citation>
    <scope>NUCLEOTIDE SEQUENCE [LARGE SCALE GENOMIC DNA]</scope>
    <source>
        <strain evidence="1 2">PS728</strain>
    </source>
</reference>
<organism evidence="1 2">
    <name type="scientific">Hyphomonas polymorpha PS728</name>
    <dbReference type="NCBI Taxonomy" id="1280954"/>
    <lineage>
        <taxon>Bacteria</taxon>
        <taxon>Pseudomonadati</taxon>
        <taxon>Pseudomonadota</taxon>
        <taxon>Alphaproteobacteria</taxon>
        <taxon>Hyphomonadales</taxon>
        <taxon>Hyphomonadaceae</taxon>
        <taxon>Hyphomonas</taxon>
    </lineage>
</organism>
<dbReference type="STRING" id="1280954.HPO_05285"/>
<evidence type="ECO:0000313" key="1">
    <source>
        <dbReference type="EMBL" id="KCZ99774.1"/>
    </source>
</evidence>
<accession>A0A062VJJ3</accession>